<protein>
    <submittedName>
        <fullName evidence="1">Stage V sporulation protein SpoVM</fullName>
    </submittedName>
</protein>
<dbReference type="KEGG" id="ruj:E5Z56_09050"/>
<dbReference type="AlphaFoldDB" id="A0A4P8XZE4"/>
<dbReference type="EMBL" id="CP039381">
    <property type="protein sequence ID" value="QCT07490.1"/>
    <property type="molecule type" value="Genomic_DNA"/>
</dbReference>
<sequence length="30" mass="3406">MKVIVIDNPKVLGVVLRKIYGIKKQKPLQS</sequence>
<dbReference type="RefSeq" id="WP_138157498.1">
    <property type="nucleotide sequence ID" value="NZ_CP039381.1"/>
</dbReference>
<dbReference type="NCBIfam" id="NF033436">
    <property type="entry name" value="SpoVM_broad"/>
    <property type="match status" value="1"/>
</dbReference>
<keyword evidence="2" id="KW-1185">Reference proteome</keyword>
<evidence type="ECO:0000313" key="1">
    <source>
        <dbReference type="EMBL" id="QCT07490.1"/>
    </source>
</evidence>
<organism evidence="1 2">
    <name type="scientific">Ruminococcus bovis</name>
    <dbReference type="NCBI Taxonomy" id="2564099"/>
    <lineage>
        <taxon>Bacteria</taxon>
        <taxon>Bacillati</taxon>
        <taxon>Bacillota</taxon>
        <taxon>Clostridia</taxon>
        <taxon>Eubacteriales</taxon>
        <taxon>Oscillospiraceae</taxon>
        <taxon>Ruminococcus</taxon>
    </lineage>
</organism>
<gene>
    <name evidence="1" type="primary">spoVM</name>
    <name evidence="1" type="ORF">E5Z56_09050</name>
</gene>
<evidence type="ECO:0000313" key="2">
    <source>
        <dbReference type="Proteomes" id="UP000301475"/>
    </source>
</evidence>
<reference evidence="1 2" key="1">
    <citation type="submission" date="2019-04" db="EMBL/GenBank/DDBJ databases">
        <authorList>
            <person name="Embree M."/>
            <person name="Gaffney J.R."/>
        </authorList>
    </citation>
    <scope>NUCLEOTIDE SEQUENCE [LARGE SCALE GENOMIC DNA]</scope>
    <source>
        <strain evidence="1 2">JE7A12</strain>
    </source>
</reference>
<proteinExistence type="predicted"/>
<name>A0A4P8XZE4_9FIRM</name>
<accession>A0A4P8XZE4</accession>
<dbReference type="Proteomes" id="UP000301475">
    <property type="component" value="Chromosome"/>
</dbReference>